<gene>
    <name evidence="2" type="ORF">N781_11715</name>
</gene>
<accession>A0A0A5GQ68</accession>
<keyword evidence="3" id="KW-1185">Reference proteome</keyword>
<dbReference type="AlphaFoldDB" id="A0A0A5GQ68"/>
<protein>
    <submittedName>
        <fullName evidence="2">Uncharacterized protein</fullName>
    </submittedName>
</protein>
<sequence length="35" mass="3976">MFHKQSKESNLKSNLAYTAMFIGSFVLMYISMVAS</sequence>
<dbReference type="STRING" id="1385510.GCA_000425205_01425"/>
<evidence type="ECO:0000256" key="1">
    <source>
        <dbReference type="SAM" id="Phobius"/>
    </source>
</evidence>
<feature type="transmembrane region" description="Helical" evidence="1">
    <location>
        <begin position="15"/>
        <end position="34"/>
    </location>
</feature>
<reference evidence="2 3" key="1">
    <citation type="submission" date="2013-08" db="EMBL/GenBank/DDBJ databases">
        <authorList>
            <person name="Huang J."/>
            <person name="Wang G."/>
        </authorList>
    </citation>
    <scope>NUCLEOTIDE SEQUENCE [LARGE SCALE GENOMIC DNA]</scope>
    <source>
        <strain evidence="2 3">JSM 076056</strain>
    </source>
</reference>
<keyword evidence="1" id="KW-0472">Membrane</keyword>
<dbReference type="EMBL" id="AVPE01000003">
    <property type="protein sequence ID" value="KGX93320.1"/>
    <property type="molecule type" value="Genomic_DNA"/>
</dbReference>
<evidence type="ECO:0000313" key="3">
    <source>
        <dbReference type="Proteomes" id="UP000030528"/>
    </source>
</evidence>
<evidence type="ECO:0000313" key="2">
    <source>
        <dbReference type="EMBL" id="KGX93320.1"/>
    </source>
</evidence>
<organism evidence="2 3">
    <name type="scientific">Pontibacillus halophilus JSM 076056 = DSM 19796</name>
    <dbReference type="NCBI Taxonomy" id="1385510"/>
    <lineage>
        <taxon>Bacteria</taxon>
        <taxon>Bacillati</taxon>
        <taxon>Bacillota</taxon>
        <taxon>Bacilli</taxon>
        <taxon>Bacillales</taxon>
        <taxon>Bacillaceae</taxon>
        <taxon>Pontibacillus</taxon>
    </lineage>
</organism>
<comment type="caution">
    <text evidence="2">The sequence shown here is derived from an EMBL/GenBank/DDBJ whole genome shotgun (WGS) entry which is preliminary data.</text>
</comment>
<proteinExistence type="predicted"/>
<dbReference type="Proteomes" id="UP000030528">
    <property type="component" value="Unassembled WGS sequence"/>
</dbReference>
<keyword evidence="1" id="KW-1133">Transmembrane helix</keyword>
<keyword evidence="1" id="KW-0812">Transmembrane</keyword>
<name>A0A0A5GQ68_9BACI</name>